<feature type="region of interest" description="Disordered" evidence="1">
    <location>
        <begin position="1"/>
        <end position="49"/>
    </location>
</feature>
<organism evidence="2">
    <name type="scientific">Chlorobaculum parvum</name>
    <dbReference type="NCBI Taxonomy" id="274539"/>
    <lineage>
        <taxon>Bacteria</taxon>
        <taxon>Pseudomonadati</taxon>
        <taxon>Chlorobiota</taxon>
        <taxon>Chlorobiia</taxon>
        <taxon>Chlorobiales</taxon>
        <taxon>Chlorobiaceae</taxon>
        <taxon>Chlorobaculum</taxon>
    </lineage>
</organism>
<proteinExistence type="predicted"/>
<dbReference type="AlphaFoldDB" id="A0A7C5HPB0"/>
<protein>
    <submittedName>
        <fullName evidence="2">Uncharacterized protein</fullName>
    </submittedName>
</protein>
<accession>A0A7C5HPB0</accession>
<name>A0A7C5HPB0_9CHLB</name>
<reference evidence="2" key="1">
    <citation type="journal article" date="2020" name="mSystems">
        <title>Genome- and Community-Level Interaction Insights into Carbon Utilization and Element Cycling Functions of Hydrothermarchaeota in Hydrothermal Sediment.</title>
        <authorList>
            <person name="Zhou Z."/>
            <person name="Liu Y."/>
            <person name="Xu W."/>
            <person name="Pan J."/>
            <person name="Luo Z.H."/>
            <person name="Li M."/>
        </authorList>
    </citation>
    <scope>NUCLEOTIDE SEQUENCE [LARGE SCALE GENOMIC DNA]</scope>
    <source>
        <strain evidence="2">HyVt-633</strain>
    </source>
</reference>
<evidence type="ECO:0000313" key="2">
    <source>
        <dbReference type="EMBL" id="HHE33260.1"/>
    </source>
</evidence>
<sequence>MPEIEPPLTGSAVHTELPHFQPQRPAGEVEEFGGSDILPIPHSDTPSISHQKSPYLKFKIFIKKLTSRNKYPCLGIFLVINGINNGTDALK</sequence>
<evidence type="ECO:0000256" key="1">
    <source>
        <dbReference type="SAM" id="MobiDB-lite"/>
    </source>
</evidence>
<dbReference type="EMBL" id="DRSQ01000250">
    <property type="protein sequence ID" value="HHE33260.1"/>
    <property type="molecule type" value="Genomic_DNA"/>
</dbReference>
<comment type="caution">
    <text evidence="2">The sequence shown here is derived from an EMBL/GenBank/DDBJ whole genome shotgun (WGS) entry which is preliminary data.</text>
</comment>
<dbReference type="Proteomes" id="UP000886058">
    <property type="component" value="Unassembled WGS sequence"/>
</dbReference>
<gene>
    <name evidence="2" type="ORF">ENL07_11780</name>
</gene>